<keyword evidence="2" id="KW-1185">Reference proteome</keyword>
<dbReference type="EMBL" id="CAEQ01000394">
    <property type="protein sequence ID" value="CCD11641.1"/>
    <property type="molecule type" value="Genomic_DNA"/>
</dbReference>
<dbReference type="AlphaFoldDB" id="F9W3D0"/>
<gene>
    <name evidence="1" type="ORF">TCIL3000_0_26060</name>
</gene>
<comment type="caution">
    <text evidence="1">The sequence shown here is derived from an EMBL/GenBank/DDBJ whole genome shotgun (WGS) entry which is preliminary data.</text>
</comment>
<dbReference type="VEuPathDB" id="TriTrypDB:TcIL3000_0_26060"/>
<reference evidence="1 2" key="2">
    <citation type="journal article" date="2012" name="Proc. Natl. Acad. Sci. U.S.A.">
        <title>Antigenic diversity is generated by distinct evolutionary mechanisms in African trypanosome species.</title>
        <authorList>
            <person name="Jackson A.P."/>
            <person name="Berry A."/>
            <person name="Aslett M."/>
            <person name="Allison H.C."/>
            <person name="Burton P."/>
            <person name="Vavrova-Anderson J."/>
            <person name="Brown R."/>
            <person name="Browne H."/>
            <person name="Corton N."/>
            <person name="Hauser H."/>
            <person name="Gamble J."/>
            <person name="Gilderthorp R."/>
            <person name="Marcello L."/>
            <person name="McQuillan J."/>
            <person name="Otto T.D."/>
            <person name="Quail M.A."/>
            <person name="Sanders M.J."/>
            <person name="van Tonder A."/>
            <person name="Ginger M.L."/>
            <person name="Field M.C."/>
            <person name="Barry J.D."/>
            <person name="Hertz-Fowler C."/>
            <person name="Berriman M."/>
        </authorList>
    </citation>
    <scope>NUCLEOTIDE SEQUENCE [LARGE SCALE GENOMIC DNA]</scope>
    <source>
        <strain evidence="1 2">IL3000</strain>
    </source>
</reference>
<proteinExistence type="predicted"/>
<evidence type="ECO:0000313" key="1">
    <source>
        <dbReference type="EMBL" id="CCD11641.1"/>
    </source>
</evidence>
<organism evidence="1 2">
    <name type="scientific">Trypanosoma congolense (strain IL3000)</name>
    <dbReference type="NCBI Taxonomy" id="1068625"/>
    <lineage>
        <taxon>Eukaryota</taxon>
        <taxon>Discoba</taxon>
        <taxon>Euglenozoa</taxon>
        <taxon>Kinetoplastea</taxon>
        <taxon>Metakinetoplastina</taxon>
        <taxon>Trypanosomatida</taxon>
        <taxon>Trypanosomatidae</taxon>
        <taxon>Trypanosoma</taxon>
        <taxon>Nannomonas</taxon>
    </lineage>
</organism>
<protein>
    <submittedName>
        <fullName evidence="1">WGS project CAEQ00000000 data, annotated contig 1038</fullName>
    </submittedName>
</protein>
<accession>F9W3D0</accession>
<feature type="non-terminal residue" evidence="1">
    <location>
        <position position="212"/>
    </location>
</feature>
<sequence>MKRPRGASRSGREKGAAVGSRITGVLRGSLGWADGSVLRESSFRIFSLCVVDGVVEGFRFWRGPCRQWEWMAPKPFGTQPSGPQGPAGSCPARECERAFVATHRYNRPRKHSLDHCRCMEPFFQVALLNRKTEGLVSKYPVLSVQLFPSDPHRLHGFLAWFLFHKGICFGLGPIGSEKNLVFVLRECFHPTRGRHFRSVPKPQKSLPPFQGV</sequence>
<reference evidence="2" key="1">
    <citation type="submission" date="2011-07" db="EMBL/GenBank/DDBJ databases">
        <title>Divergent evolution of antigenic variation in African trypanosomes.</title>
        <authorList>
            <person name="Jackson A.P."/>
            <person name="Berry A."/>
            <person name="Allison H.C."/>
            <person name="Burton P."/>
            <person name="Anderson J."/>
            <person name="Aslett M."/>
            <person name="Brown R."/>
            <person name="Corton N."/>
            <person name="Harris D."/>
            <person name="Hauser H."/>
            <person name="Gamble J."/>
            <person name="Gilderthorp R."/>
            <person name="McQuillan J."/>
            <person name="Quail M.A."/>
            <person name="Sanders M."/>
            <person name="Van Tonder A."/>
            <person name="Ginger M.L."/>
            <person name="Donelson J.E."/>
            <person name="Field M.C."/>
            <person name="Barry J.D."/>
            <person name="Berriman M."/>
            <person name="Hertz-Fowler C."/>
        </authorList>
    </citation>
    <scope>NUCLEOTIDE SEQUENCE [LARGE SCALE GENOMIC DNA]</scope>
    <source>
        <strain evidence="2">IL3000</strain>
    </source>
</reference>
<evidence type="ECO:0000313" key="2">
    <source>
        <dbReference type="Proteomes" id="UP000000702"/>
    </source>
</evidence>
<dbReference type="Proteomes" id="UP000000702">
    <property type="component" value="Unassembled WGS sequence"/>
</dbReference>
<name>F9W3D0_TRYCI</name>